<sequence>MSPYRSARRGNRCTADWTRYKVYNSVGTRLCRAPHLFAAGPRFCCFTAQHGCVAAQRFAESAYGEEQGGAAAGSAASLVIGVSGRQASVFDAPETHARSYVKRLARRFRLGPGGCVIRALHSFSAAWGGRACPSCQGYDSRAGHVVQAGSCEFHCRLAGVISPAAAATLRTFRSVPRAARKNARAPPGYTRLLHAAVTPVVLLDYAKKPRDGTKKEKVKGKAGVSSLTPGVPFAVRELPFFV</sequence>
<evidence type="ECO:0000313" key="2">
    <source>
        <dbReference type="Proteomes" id="UP000821866"/>
    </source>
</evidence>
<dbReference type="EMBL" id="JABSTU010000001">
    <property type="protein sequence ID" value="KAH8041376.1"/>
    <property type="molecule type" value="Genomic_DNA"/>
</dbReference>
<gene>
    <name evidence="1" type="ORF">HPB51_014657</name>
</gene>
<keyword evidence="2" id="KW-1185">Reference proteome</keyword>
<evidence type="ECO:0000313" key="1">
    <source>
        <dbReference type="EMBL" id="KAH8041376.1"/>
    </source>
</evidence>
<accession>A0A9J6F5I2</accession>
<reference evidence="1" key="1">
    <citation type="journal article" date="2020" name="Cell">
        <title>Large-Scale Comparative Analyses of Tick Genomes Elucidate Their Genetic Diversity and Vector Capacities.</title>
        <authorList>
            <consortium name="Tick Genome and Microbiome Consortium (TIGMIC)"/>
            <person name="Jia N."/>
            <person name="Wang J."/>
            <person name="Shi W."/>
            <person name="Du L."/>
            <person name="Sun Y."/>
            <person name="Zhan W."/>
            <person name="Jiang J.F."/>
            <person name="Wang Q."/>
            <person name="Zhang B."/>
            <person name="Ji P."/>
            <person name="Bell-Sakyi L."/>
            <person name="Cui X.M."/>
            <person name="Yuan T.T."/>
            <person name="Jiang B.G."/>
            <person name="Yang W.F."/>
            <person name="Lam T.T."/>
            <person name="Chang Q.C."/>
            <person name="Ding S.J."/>
            <person name="Wang X.J."/>
            <person name="Zhu J.G."/>
            <person name="Ruan X.D."/>
            <person name="Zhao L."/>
            <person name="Wei J.T."/>
            <person name="Ye R.Z."/>
            <person name="Que T.C."/>
            <person name="Du C.H."/>
            <person name="Zhou Y.H."/>
            <person name="Cheng J.X."/>
            <person name="Dai P.F."/>
            <person name="Guo W.B."/>
            <person name="Han X.H."/>
            <person name="Huang E.J."/>
            <person name="Li L.F."/>
            <person name="Wei W."/>
            <person name="Gao Y.C."/>
            <person name="Liu J.Z."/>
            <person name="Shao H.Z."/>
            <person name="Wang X."/>
            <person name="Wang C.C."/>
            <person name="Yang T.C."/>
            <person name="Huo Q.B."/>
            <person name="Li W."/>
            <person name="Chen H.Y."/>
            <person name="Chen S.E."/>
            <person name="Zhou L.G."/>
            <person name="Ni X.B."/>
            <person name="Tian J.H."/>
            <person name="Sheng Y."/>
            <person name="Liu T."/>
            <person name="Pan Y.S."/>
            <person name="Xia L.Y."/>
            <person name="Li J."/>
            <person name="Zhao F."/>
            <person name="Cao W.C."/>
        </authorList>
    </citation>
    <scope>NUCLEOTIDE SEQUENCE</scope>
    <source>
        <strain evidence="1">Rmic-2018</strain>
    </source>
</reference>
<protein>
    <submittedName>
        <fullName evidence="1">Uncharacterized protein</fullName>
    </submittedName>
</protein>
<reference evidence="1" key="2">
    <citation type="submission" date="2021-09" db="EMBL/GenBank/DDBJ databases">
        <authorList>
            <person name="Jia N."/>
            <person name="Wang J."/>
            <person name="Shi W."/>
            <person name="Du L."/>
            <person name="Sun Y."/>
            <person name="Zhan W."/>
            <person name="Jiang J."/>
            <person name="Wang Q."/>
            <person name="Zhang B."/>
            <person name="Ji P."/>
            <person name="Sakyi L.B."/>
            <person name="Cui X."/>
            <person name="Yuan T."/>
            <person name="Jiang B."/>
            <person name="Yang W."/>
            <person name="Lam T.T.-Y."/>
            <person name="Chang Q."/>
            <person name="Ding S."/>
            <person name="Wang X."/>
            <person name="Zhu J."/>
            <person name="Ruan X."/>
            <person name="Zhao L."/>
            <person name="Wei J."/>
            <person name="Que T."/>
            <person name="Du C."/>
            <person name="Cheng J."/>
            <person name="Dai P."/>
            <person name="Han X."/>
            <person name="Huang E."/>
            <person name="Gao Y."/>
            <person name="Liu J."/>
            <person name="Shao H."/>
            <person name="Ye R."/>
            <person name="Li L."/>
            <person name="Wei W."/>
            <person name="Wang X."/>
            <person name="Wang C."/>
            <person name="Huo Q."/>
            <person name="Li W."/>
            <person name="Guo W."/>
            <person name="Chen H."/>
            <person name="Chen S."/>
            <person name="Zhou L."/>
            <person name="Zhou L."/>
            <person name="Ni X."/>
            <person name="Tian J."/>
            <person name="Zhou Y."/>
            <person name="Sheng Y."/>
            <person name="Liu T."/>
            <person name="Pan Y."/>
            <person name="Xia L."/>
            <person name="Li J."/>
            <person name="Zhao F."/>
            <person name="Cao W."/>
        </authorList>
    </citation>
    <scope>NUCLEOTIDE SEQUENCE</scope>
    <source>
        <strain evidence="1">Rmic-2018</strain>
        <tissue evidence="1">Larvae</tissue>
    </source>
</reference>
<proteinExistence type="predicted"/>
<organism evidence="1 2">
    <name type="scientific">Rhipicephalus microplus</name>
    <name type="common">Cattle tick</name>
    <name type="synonym">Boophilus microplus</name>
    <dbReference type="NCBI Taxonomy" id="6941"/>
    <lineage>
        <taxon>Eukaryota</taxon>
        <taxon>Metazoa</taxon>
        <taxon>Ecdysozoa</taxon>
        <taxon>Arthropoda</taxon>
        <taxon>Chelicerata</taxon>
        <taxon>Arachnida</taxon>
        <taxon>Acari</taxon>
        <taxon>Parasitiformes</taxon>
        <taxon>Ixodida</taxon>
        <taxon>Ixodoidea</taxon>
        <taxon>Ixodidae</taxon>
        <taxon>Rhipicephalinae</taxon>
        <taxon>Rhipicephalus</taxon>
        <taxon>Boophilus</taxon>
    </lineage>
</organism>
<dbReference type="AlphaFoldDB" id="A0A9J6F5I2"/>
<comment type="caution">
    <text evidence="1">The sequence shown here is derived from an EMBL/GenBank/DDBJ whole genome shotgun (WGS) entry which is preliminary data.</text>
</comment>
<dbReference type="Proteomes" id="UP000821866">
    <property type="component" value="Chromosome 1"/>
</dbReference>
<name>A0A9J6F5I2_RHIMP</name>